<dbReference type="EMBL" id="BARU01014747">
    <property type="protein sequence ID" value="GAH36324.1"/>
    <property type="molecule type" value="Genomic_DNA"/>
</dbReference>
<protein>
    <recommendedName>
        <fullName evidence="2">Alpha/beta hydrolase</fullName>
    </recommendedName>
</protein>
<organism evidence="1">
    <name type="scientific">marine sediment metagenome</name>
    <dbReference type="NCBI Taxonomy" id="412755"/>
    <lineage>
        <taxon>unclassified sequences</taxon>
        <taxon>metagenomes</taxon>
        <taxon>ecological metagenomes</taxon>
    </lineage>
</organism>
<name>X1G418_9ZZZZ</name>
<reference evidence="1" key="1">
    <citation type="journal article" date="2014" name="Front. Microbiol.">
        <title>High frequency of phylogenetically diverse reductive dehalogenase-homologous genes in deep subseafloor sedimentary metagenomes.</title>
        <authorList>
            <person name="Kawai M."/>
            <person name="Futagami T."/>
            <person name="Toyoda A."/>
            <person name="Takaki Y."/>
            <person name="Nishi S."/>
            <person name="Hori S."/>
            <person name="Arai W."/>
            <person name="Tsubouchi T."/>
            <person name="Morono Y."/>
            <person name="Uchiyama I."/>
            <person name="Ito T."/>
            <person name="Fujiyama A."/>
            <person name="Inagaki F."/>
            <person name="Takami H."/>
        </authorList>
    </citation>
    <scope>NUCLEOTIDE SEQUENCE</scope>
    <source>
        <strain evidence="1">Expedition CK06-06</strain>
    </source>
</reference>
<accession>X1G418</accession>
<comment type="caution">
    <text evidence="1">The sequence shown here is derived from an EMBL/GenBank/DDBJ whole genome shotgun (WGS) entry which is preliminary data.</text>
</comment>
<evidence type="ECO:0008006" key="2">
    <source>
        <dbReference type="Google" id="ProtNLM"/>
    </source>
</evidence>
<dbReference type="AlphaFoldDB" id="X1G418"/>
<evidence type="ECO:0000313" key="1">
    <source>
        <dbReference type="EMBL" id="GAH36324.1"/>
    </source>
</evidence>
<gene>
    <name evidence="1" type="ORF">S03H2_25833</name>
</gene>
<sequence>MKTRSSAKFLLLLLCLSPALISFVRIARAQDLSITYTQHPILFIHGNGGSQNAWATIMS</sequence>
<feature type="non-terminal residue" evidence="1">
    <location>
        <position position="59"/>
    </location>
</feature>
<proteinExistence type="predicted"/>